<dbReference type="Pfam" id="PF00248">
    <property type="entry name" value="Aldo_ket_red"/>
    <property type="match status" value="1"/>
</dbReference>
<evidence type="ECO:0000313" key="2">
    <source>
        <dbReference type="EMBL" id="TDV57535.1"/>
    </source>
</evidence>
<comment type="caution">
    <text evidence="2">The sequence shown here is derived from an EMBL/GenBank/DDBJ whole genome shotgun (WGS) entry which is preliminary data.</text>
</comment>
<feature type="domain" description="NADP-dependent oxidoreductase" evidence="1">
    <location>
        <begin position="4"/>
        <end position="294"/>
    </location>
</feature>
<keyword evidence="3" id="KW-1185">Reference proteome</keyword>
<dbReference type="InterPro" id="IPR020471">
    <property type="entry name" value="AKR"/>
</dbReference>
<evidence type="ECO:0000259" key="1">
    <source>
        <dbReference type="Pfam" id="PF00248"/>
    </source>
</evidence>
<gene>
    <name evidence="2" type="ORF">CLV71_101406</name>
</gene>
<reference evidence="2 3" key="1">
    <citation type="submission" date="2019-03" db="EMBL/GenBank/DDBJ databases">
        <title>Genomic Encyclopedia of Archaeal and Bacterial Type Strains, Phase II (KMG-II): from individual species to whole genera.</title>
        <authorList>
            <person name="Goeker M."/>
        </authorList>
    </citation>
    <scope>NUCLEOTIDE SEQUENCE [LARGE SCALE GENOMIC DNA]</scope>
    <source>
        <strain evidence="2 3">DSM 45499</strain>
    </source>
</reference>
<dbReference type="InterPro" id="IPR023210">
    <property type="entry name" value="NADP_OxRdtase_dom"/>
</dbReference>
<dbReference type="GO" id="GO:0005829">
    <property type="term" value="C:cytosol"/>
    <property type="evidence" value="ECO:0007669"/>
    <property type="project" value="TreeGrafter"/>
</dbReference>
<dbReference type="Gene3D" id="3.20.20.100">
    <property type="entry name" value="NADP-dependent oxidoreductase domain"/>
    <property type="match status" value="1"/>
</dbReference>
<protein>
    <submittedName>
        <fullName evidence="2">D-threo-aldose 1-dehydrogenase</fullName>
    </submittedName>
</protein>
<dbReference type="GO" id="GO:0016491">
    <property type="term" value="F:oxidoreductase activity"/>
    <property type="evidence" value="ECO:0007669"/>
    <property type="project" value="InterPro"/>
</dbReference>
<organism evidence="2 3">
    <name type="scientific">Actinophytocola oryzae</name>
    <dbReference type="NCBI Taxonomy" id="502181"/>
    <lineage>
        <taxon>Bacteria</taxon>
        <taxon>Bacillati</taxon>
        <taxon>Actinomycetota</taxon>
        <taxon>Actinomycetes</taxon>
        <taxon>Pseudonocardiales</taxon>
        <taxon>Pseudonocardiaceae</taxon>
    </lineage>
</organism>
<dbReference type="AlphaFoldDB" id="A0A4R7W5K6"/>
<dbReference type="CDD" id="cd19162">
    <property type="entry name" value="AKR_FDH"/>
    <property type="match status" value="1"/>
</dbReference>
<dbReference type="PANTHER" id="PTHR42686">
    <property type="entry name" value="GH17980P-RELATED"/>
    <property type="match status" value="1"/>
</dbReference>
<dbReference type="Proteomes" id="UP000294927">
    <property type="component" value="Unassembled WGS sequence"/>
</dbReference>
<dbReference type="InterPro" id="IPR044477">
    <property type="entry name" value="FDH-like"/>
</dbReference>
<dbReference type="InterPro" id="IPR036812">
    <property type="entry name" value="NAD(P)_OxRdtase_dom_sf"/>
</dbReference>
<dbReference type="SUPFAM" id="SSF51430">
    <property type="entry name" value="NAD(P)-linked oxidoreductase"/>
    <property type="match status" value="1"/>
</dbReference>
<evidence type="ECO:0000313" key="3">
    <source>
        <dbReference type="Proteomes" id="UP000294927"/>
    </source>
</evidence>
<dbReference type="OrthoDB" id="9768851at2"/>
<dbReference type="RefSeq" id="WP_133900793.1">
    <property type="nucleotide sequence ID" value="NZ_SOCP01000001.1"/>
</dbReference>
<accession>A0A4R7W5K6</accession>
<sequence length="296" mass="31324">MSALAFGCGPIGGRGDAGRVESLAALETAWEGGIRHFDTAPSYGDGAGERLLGEALRTWPRHEVVVSSKVGRVRMAIADPYQRASGTRRDPLFDFAGDGVRRGVLGSLGRLGLSFLDTVLVHDPDAHLDLALAETFPTLDRLRSEGVVRSVGVGTTSVTTARRLVAVGVVDVVMIANAWSLTRRQAGVLLDECLAAGVGVLAAAPFDSGLLASSNARYLYGEAPPEVAARVAAMARVCHDHGVRLPQAALQFPLRHKAVRLVVTGMRSPAEVTENLALLADPVPEEVWPLLDQLVT</sequence>
<name>A0A4R7W5K6_9PSEU</name>
<proteinExistence type="predicted"/>
<dbReference type="PANTHER" id="PTHR42686:SF1">
    <property type="entry name" value="GH17980P-RELATED"/>
    <property type="match status" value="1"/>
</dbReference>
<dbReference type="EMBL" id="SOCP01000001">
    <property type="protein sequence ID" value="TDV57535.1"/>
    <property type="molecule type" value="Genomic_DNA"/>
</dbReference>